<dbReference type="EMBL" id="MU001502">
    <property type="protein sequence ID" value="KAF2443342.1"/>
    <property type="molecule type" value="Genomic_DNA"/>
</dbReference>
<protein>
    <recommendedName>
        <fullName evidence="1">DUF6604 domain-containing protein</fullName>
    </recommendedName>
</protein>
<dbReference type="OrthoDB" id="4821062at2759"/>
<accession>A0A9P4PG38</accession>
<evidence type="ECO:0000259" key="1">
    <source>
        <dbReference type="Pfam" id="PF20253"/>
    </source>
</evidence>
<proteinExistence type="predicted"/>
<reference evidence="2" key="1">
    <citation type="journal article" date="2020" name="Stud. Mycol.">
        <title>101 Dothideomycetes genomes: a test case for predicting lifestyles and emergence of pathogens.</title>
        <authorList>
            <person name="Haridas S."/>
            <person name="Albert R."/>
            <person name="Binder M."/>
            <person name="Bloem J."/>
            <person name="Labutti K."/>
            <person name="Salamov A."/>
            <person name="Andreopoulos B."/>
            <person name="Baker S."/>
            <person name="Barry K."/>
            <person name="Bills G."/>
            <person name="Bluhm B."/>
            <person name="Cannon C."/>
            <person name="Castanera R."/>
            <person name="Culley D."/>
            <person name="Daum C."/>
            <person name="Ezra D."/>
            <person name="Gonzalez J."/>
            <person name="Henrissat B."/>
            <person name="Kuo A."/>
            <person name="Liang C."/>
            <person name="Lipzen A."/>
            <person name="Lutzoni F."/>
            <person name="Magnuson J."/>
            <person name="Mondo S."/>
            <person name="Nolan M."/>
            <person name="Ohm R."/>
            <person name="Pangilinan J."/>
            <person name="Park H.-J."/>
            <person name="Ramirez L."/>
            <person name="Alfaro M."/>
            <person name="Sun H."/>
            <person name="Tritt A."/>
            <person name="Yoshinaga Y."/>
            <person name="Zwiers L.-H."/>
            <person name="Turgeon B."/>
            <person name="Goodwin S."/>
            <person name="Spatafora J."/>
            <person name="Crous P."/>
            <person name="Grigoriev I."/>
        </authorList>
    </citation>
    <scope>NUCLEOTIDE SEQUENCE</scope>
    <source>
        <strain evidence="2">CBS 690.94</strain>
    </source>
</reference>
<feature type="domain" description="DUF6604" evidence="1">
    <location>
        <begin position="17"/>
        <end position="122"/>
    </location>
</feature>
<keyword evidence="3" id="KW-1185">Reference proteome</keyword>
<dbReference type="InterPro" id="IPR046539">
    <property type="entry name" value="DUF6604"/>
</dbReference>
<evidence type="ECO:0000313" key="2">
    <source>
        <dbReference type="EMBL" id="KAF2443342.1"/>
    </source>
</evidence>
<organism evidence="2 3">
    <name type="scientific">Karstenula rhodostoma CBS 690.94</name>
    <dbReference type="NCBI Taxonomy" id="1392251"/>
    <lineage>
        <taxon>Eukaryota</taxon>
        <taxon>Fungi</taxon>
        <taxon>Dikarya</taxon>
        <taxon>Ascomycota</taxon>
        <taxon>Pezizomycotina</taxon>
        <taxon>Dothideomycetes</taxon>
        <taxon>Pleosporomycetidae</taxon>
        <taxon>Pleosporales</taxon>
        <taxon>Massarineae</taxon>
        <taxon>Didymosphaeriaceae</taxon>
        <taxon>Karstenula</taxon>
    </lineage>
</organism>
<dbReference type="Pfam" id="PF20253">
    <property type="entry name" value="DUF6604"/>
    <property type="match status" value="1"/>
</dbReference>
<sequence length="618" mass="68160">MAWIRSATRIPVKVCTTGNKTWVNLKSFKKGVNDIVERKVCPPRYVPTALEDTISRRGHVAASYAQAEGSDLSKSTLGHQHFLAELFSMKAILDTIETPDDLVATATSVPNAPDANAFDVLEDTMDVAFEGDELWQELKVVSEGIWQLAYLLVESMTRFKSSMTSPSALAEAAWVAVGAHALAMGICASIQLQTGIHWPGLLELITELHAKGNTEALRVLPIHEYMKQFEHTAKEAIANPSPAVAYPRILKPALAKTIQKDLQNPQHSSVPNDDEAWLSRTWLKKFPLARTFVNYVNSRTKANALLATVEAMFLLQTTAAAASISSSKMFEKSFQQVLGFASSVKRFIRTIPSLVLKLFETSLLRELDDVSNLCDLVEKLRFSTATSFPWTLGNQVLAILQLLNHATATTIHQHKVVGAIFGTLMKILQTEVFPENAQPTDNFCEAFSNYANRRPPVSDGVFTSDDGKRGSPSIVHQCPFPVSDALMAKNDLRKKLRGASADPATLPNAADWNIVHVMQQLRYTANQEFNGDIPVAQVNFIAIFLLCIELLTAFNQSLDAPLDSEVASRMVDRTTKVLEELDSTGTTVVHATGQVAALVAAFRNFDHRSQEDLLWEKL</sequence>
<dbReference type="AlphaFoldDB" id="A0A9P4PG38"/>
<name>A0A9P4PG38_9PLEO</name>
<dbReference type="Proteomes" id="UP000799764">
    <property type="component" value="Unassembled WGS sequence"/>
</dbReference>
<evidence type="ECO:0000313" key="3">
    <source>
        <dbReference type="Proteomes" id="UP000799764"/>
    </source>
</evidence>
<gene>
    <name evidence="2" type="ORF">P171DRAFT_486082</name>
</gene>
<comment type="caution">
    <text evidence="2">The sequence shown here is derived from an EMBL/GenBank/DDBJ whole genome shotgun (WGS) entry which is preliminary data.</text>
</comment>